<keyword evidence="2" id="KW-0732">Signal</keyword>
<evidence type="ECO:0000313" key="4">
    <source>
        <dbReference type="Proteomes" id="UP000820818"/>
    </source>
</evidence>
<organism evidence="3 4">
    <name type="scientific">Daphnia sinensis</name>
    <dbReference type="NCBI Taxonomy" id="1820382"/>
    <lineage>
        <taxon>Eukaryota</taxon>
        <taxon>Metazoa</taxon>
        <taxon>Ecdysozoa</taxon>
        <taxon>Arthropoda</taxon>
        <taxon>Crustacea</taxon>
        <taxon>Branchiopoda</taxon>
        <taxon>Diplostraca</taxon>
        <taxon>Cladocera</taxon>
        <taxon>Anomopoda</taxon>
        <taxon>Daphniidae</taxon>
        <taxon>Daphnia</taxon>
        <taxon>Daphnia similis group</taxon>
    </lineage>
</organism>
<evidence type="ECO:0000256" key="2">
    <source>
        <dbReference type="SAM" id="SignalP"/>
    </source>
</evidence>
<feature type="chain" id="PRO_5042148359" evidence="2">
    <location>
        <begin position="21"/>
        <end position="228"/>
    </location>
</feature>
<evidence type="ECO:0000256" key="1">
    <source>
        <dbReference type="SAM" id="Coils"/>
    </source>
</evidence>
<feature type="coiled-coil region" evidence="1">
    <location>
        <begin position="31"/>
        <end position="65"/>
    </location>
</feature>
<feature type="signal peptide" evidence="2">
    <location>
        <begin position="1"/>
        <end position="20"/>
    </location>
</feature>
<accession>A0AAD5KZ93</accession>
<name>A0AAD5KZ93_9CRUS</name>
<protein>
    <submittedName>
        <fullName evidence="3">C1q-like adipose specific protein-like protein</fullName>
    </submittedName>
</protein>
<keyword evidence="1" id="KW-0175">Coiled coil</keyword>
<sequence>MGRFPAILFGLVVLVCLTAGLTVEEQLEHLKEIYVRNQQVLEAQVTRLEAEMIEMKAKVARTEALERQINQQASLLNALQAGNRNSAAKVALPDGRKTQRDWNSTLNRATTGPSGIQYPTCCADLYSMGHTLSGVYSVIGSKSVETVFCDFFKAQNQQGFQTFQKWIGYADVKSLPTYFYVQRNSNFNTVGVPIPFQLAKTFTRHCKLSHPFEPTNIPMSIECFGIQS</sequence>
<comment type="caution">
    <text evidence="3">The sequence shown here is derived from an EMBL/GenBank/DDBJ whole genome shotgun (WGS) entry which is preliminary data.</text>
</comment>
<gene>
    <name evidence="3" type="ORF">GHT06_010944</name>
</gene>
<reference evidence="3 4" key="1">
    <citation type="submission" date="2022-05" db="EMBL/GenBank/DDBJ databases">
        <title>A multi-omics perspective on studying reproductive biology in Daphnia sinensis.</title>
        <authorList>
            <person name="Jia J."/>
        </authorList>
    </citation>
    <scope>NUCLEOTIDE SEQUENCE [LARGE SCALE GENOMIC DNA]</scope>
    <source>
        <strain evidence="3 4">WSL</strain>
    </source>
</reference>
<dbReference type="EMBL" id="WJBH02000002">
    <property type="protein sequence ID" value="KAI9563481.1"/>
    <property type="molecule type" value="Genomic_DNA"/>
</dbReference>
<dbReference type="Proteomes" id="UP000820818">
    <property type="component" value="Linkage Group LG2"/>
</dbReference>
<keyword evidence="4" id="KW-1185">Reference proteome</keyword>
<evidence type="ECO:0000313" key="3">
    <source>
        <dbReference type="EMBL" id="KAI9563481.1"/>
    </source>
</evidence>
<dbReference type="AlphaFoldDB" id="A0AAD5KZ93"/>
<proteinExistence type="predicted"/>